<dbReference type="PANTHER" id="PTHR47893:SF1">
    <property type="entry name" value="REGULATORY PROTEIN PCHR"/>
    <property type="match status" value="1"/>
</dbReference>
<sequence>MDAITVMDRIDVSPEMISLIGSGSVGPDIPCADTVAFLIAFGVAEAPPTLCFHARPARKILDADLGNRLILIVKSDACLRILGHPLSLRDGGAYHLPAPLRAIAFTIRDCGLPEGARTPYRLAKSIELLCDILRAHADGAVIPVGADGVLTHADSQRVLAARRLIDERWSEKLTLDMIARSCGLNRAKLTRGFRDMFDCSVADAISDQRLGEAGQMLIATDLPVSSIGYKCGYLNNASFTRAFARRFGLAPTQYRAHRLAA</sequence>
<accession>A0A975K818</accession>
<name>A0A975K818_9SPHN</name>
<evidence type="ECO:0000256" key="1">
    <source>
        <dbReference type="ARBA" id="ARBA00023015"/>
    </source>
</evidence>
<dbReference type="PRINTS" id="PR00032">
    <property type="entry name" value="HTHARAC"/>
</dbReference>
<dbReference type="Pfam" id="PF12833">
    <property type="entry name" value="HTH_18"/>
    <property type="match status" value="1"/>
</dbReference>
<evidence type="ECO:0000259" key="4">
    <source>
        <dbReference type="PROSITE" id="PS01124"/>
    </source>
</evidence>
<keyword evidence="1" id="KW-0805">Transcription regulation</keyword>
<dbReference type="GO" id="GO:0043565">
    <property type="term" value="F:sequence-specific DNA binding"/>
    <property type="evidence" value="ECO:0007669"/>
    <property type="project" value="InterPro"/>
</dbReference>
<dbReference type="InterPro" id="IPR018060">
    <property type="entry name" value="HTH_AraC"/>
</dbReference>
<evidence type="ECO:0000313" key="5">
    <source>
        <dbReference type="EMBL" id="QUT06511.1"/>
    </source>
</evidence>
<dbReference type="SMART" id="SM00342">
    <property type="entry name" value="HTH_ARAC"/>
    <property type="match status" value="1"/>
</dbReference>
<dbReference type="InterPro" id="IPR053142">
    <property type="entry name" value="PchR_regulatory_protein"/>
</dbReference>
<dbReference type="InterPro" id="IPR020449">
    <property type="entry name" value="Tscrpt_reg_AraC-type_HTH"/>
</dbReference>
<dbReference type="EMBL" id="CP073910">
    <property type="protein sequence ID" value="QUT06511.1"/>
    <property type="molecule type" value="Genomic_DNA"/>
</dbReference>
<evidence type="ECO:0000256" key="3">
    <source>
        <dbReference type="ARBA" id="ARBA00023163"/>
    </source>
</evidence>
<proteinExistence type="predicted"/>
<protein>
    <submittedName>
        <fullName evidence="5">Helix-turn-helix transcriptional regulator</fullName>
    </submittedName>
</protein>
<dbReference type="RefSeq" id="WP_212609870.1">
    <property type="nucleotide sequence ID" value="NZ_CP073910.1"/>
</dbReference>
<feature type="domain" description="HTH araC/xylS-type" evidence="4">
    <location>
        <begin position="159"/>
        <end position="257"/>
    </location>
</feature>
<keyword evidence="6" id="KW-1185">Reference proteome</keyword>
<dbReference type="Proteomes" id="UP000681425">
    <property type="component" value="Chromosome"/>
</dbReference>
<reference evidence="5" key="1">
    <citation type="submission" date="2021-04" db="EMBL/GenBank/DDBJ databases">
        <title>Isolation of p-tert-butylphenol degrading bacteria Sphingobium phenoxybenzoativorans Tas13 from active sludge.</title>
        <authorList>
            <person name="Li Y."/>
        </authorList>
    </citation>
    <scope>NUCLEOTIDE SEQUENCE</scope>
    <source>
        <strain evidence="5">Tas13</strain>
    </source>
</reference>
<keyword evidence="3" id="KW-0804">Transcription</keyword>
<organism evidence="5 6">
    <name type="scientific">Sphingobium phenoxybenzoativorans</name>
    <dbReference type="NCBI Taxonomy" id="1592790"/>
    <lineage>
        <taxon>Bacteria</taxon>
        <taxon>Pseudomonadati</taxon>
        <taxon>Pseudomonadota</taxon>
        <taxon>Alphaproteobacteria</taxon>
        <taxon>Sphingomonadales</taxon>
        <taxon>Sphingomonadaceae</taxon>
        <taxon>Sphingobium</taxon>
    </lineage>
</organism>
<dbReference type="Gene3D" id="1.10.10.60">
    <property type="entry name" value="Homeodomain-like"/>
    <property type="match status" value="1"/>
</dbReference>
<dbReference type="KEGG" id="spph:KFK14_03330"/>
<evidence type="ECO:0000256" key="2">
    <source>
        <dbReference type="ARBA" id="ARBA00023125"/>
    </source>
</evidence>
<dbReference type="AlphaFoldDB" id="A0A975K818"/>
<dbReference type="InterPro" id="IPR009057">
    <property type="entry name" value="Homeodomain-like_sf"/>
</dbReference>
<dbReference type="SUPFAM" id="SSF46689">
    <property type="entry name" value="Homeodomain-like"/>
    <property type="match status" value="2"/>
</dbReference>
<gene>
    <name evidence="5" type="ORF">KFK14_03330</name>
</gene>
<keyword evidence="2" id="KW-0238">DNA-binding</keyword>
<dbReference type="GO" id="GO:0003700">
    <property type="term" value="F:DNA-binding transcription factor activity"/>
    <property type="evidence" value="ECO:0007669"/>
    <property type="project" value="InterPro"/>
</dbReference>
<evidence type="ECO:0000313" key="6">
    <source>
        <dbReference type="Proteomes" id="UP000681425"/>
    </source>
</evidence>
<dbReference type="PANTHER" id="PTHR47893">
    <property type="entry name" value="REGULATORY PROTEIN PCHR"/>
    <property type="match status" value="1"/>
</dbReference>
<dbReference type="PROSITE" id="PS01124">
    <property type="entry name" value="HTH_ARAC_FAMILY_2"/>
    <property type="match status" value="1"/>
</dbReference>